<name>A0ACB7YQW0_9ERIC</name>
<evidence type="ECO:0000313" key="2">
    <source>
        <dbReference type="Proteomes" id="UP000828048"/>
    </source>
</evidence>
<accession>A0ACB7YQW0</accession>
<organism evidence="1 2">
    <name type="scientific">Vaccinium darrowii</name>
    <dbReference type="NCBI Taxonomy" id="229202"/>
    <lineage>
        <taxon>Eukaryota</taxon>
        <taxon>Viridiplantae</taxon>
        <taxon>Streptophyta</taxon>
        <taxon>Embryophyta</taxon>
        <taxon>Tracheophyta</taxon>
        <taxon>Spermatophyta</taxon>
        <taxon>Magnoliopsida</taxon>
        <taxon>eudicotyledons</taxon>
        <taxon>Gunneridae</taxon>
        <taxon>Pentapetalae</taxon>
        <taxon>asterids</taxon>
        <taxon>Ericales</taxon>
        <taxon>Ericaceae</taxon>
        <taxon>Vaccinioideae</taxon>
        <taxon>Vaccinieae</taxon>
        <taxon>Vaccinium</taxon>
    </lineage>
</organism>
<reference evidence="1 2" key="1">
    <citation type="journal article" date="2021" name="Hortic Res">
        <title>High-quality reference genome and annotation aids understanding of berry development for evergreen blueberry (Vaccinium darrowii).</title>
        <authorList>
            <person name="Yu J."/>
            <person name="Hulse-Kemp A.M."/>
            <person name="Babiker E."/>
            <person name="Staton M."/>
        </authorList>
    </citation>
    <scope>NUCLEOTIDE SEQUENCE [LARGE SCALE GENOMIC DNA]</scope>
    <source>
        <strain evidence="2">cv. NJ 8807/NJ 8810</strain>
        <tissue evidence="1">Young leaf</tissue>
    </source>
</reference>
<dbReference type="Proteomes" id="UP000828048">
    <property type="component" value="Chromosome 11"/>
</dbReference>
<proteinExistence type="predicted"/>
<gene>
    <name evidence="1" type="ORF">Vadar_025801</name>
</gene>
<evidence type="ECO:0000313" key="1">
    <source>
        <dbReference type="EMBL" id="KAH7855522.1"/>
    </source>
</evidence>
<keyword evidence="2" id="KW-1185">Reference proteome</keyword>
<dbReference type="EMBL" id="CM037161">
    <property type="protein sequence ID" value="KAH7855522.1"/>
    <property type="molecule type" value="Genomic_DNA"/>
</dbReference>
<comment type="caution">
    <text evidence="1">The sequence shown here is derived from an EMBL/GenBank/DDBJ whole genome shotgun (WGS) entry which is preliminary data.</text>
</comment>
<protein>
    <submittedName>
        <fullName evidence="1">Uncharacterized protein</fullName>
    </submittedName>
</protein>
<sequence>MAERIAEKLFSKLGSYAIQQIGLAWGVEKELAKMENNISTIRGILLHAEERQLSDGAVKAWLERLEDILYDADDLLDEVATETKRRQVETQNGLVGKVHHFFTTSPSLAFRYVVGRKLKAIEKRLDEIVLEMNKFKFLVKQVGRPIETLTRDQTHSFVNTPTIVGREIDKEKIVRLLLFSNYEENVPIIPIVGMGGLGKTTLAQLVYNDHRIQNHFAKRIWACISDDFNIERILQKILEAGGANRGSECLTIKETITKAIPATVRHVSFKSTTYCKVPRPLSRAKKLRTIIYPENLQRKFGSSVDPKIVRFRSLRVLENCCFEDFSELKKIGKLKLLRYLNLKDVTNLPKSLCKLINLEYLDLWYSGVFELPEGFEKLINLRFLRLSISSTCLSEKDFCGLTSLRMLIIIDSINLTSLGEGIELLSCLRELTIRNCHMLSSLPAGLRHLVSLERLAIRFCPLFNWSDGDYDLKGLKSLKKLGFYSLPKLVTLPKELQDAAATLTHLEIEQCARFTLPSECILPNLRSLQSLKILNCPEVESLPEGMQRLTKLQFLSISYCSLDSRTYREGGEDWHKIADIPTTEIFSNIEAFQT</sequence>